<sequence>ACVLPENPASYRVVRKKSYLFNKAVAINHWLKLQQNGPASLQAIIASGDYLPEYLSLLKEMLKWESLKTPEWLNGRRFQRKLNLNLNRSAEHYRIDAFLYPSVARQPISLEKMPPGCAPELAAISGLPAITLPCGNTGKGLPVGMELLARTRDEHFLLSLALACETVFQQI</sequence>
<reference evidence="1 2" key="1">
    <citation type="submission" date="2020-05" db="EMBL/GenBank/DDBJ databases">
        <title>Whole Genome Sequences of Enterobacteriales Associated with the International Space Station.</title>
        <authorList>
            <person name="Bharadwaj A."/>
            <person name="Daudu R."/>
            <person name="Singh N."/>
            <person name="Wood J."/>
            <person name="Debieu M."/>
            <person name="Mason C."/>
            <person name="Wang C."/>
            <person name="Venkateswaran K."/>
        </authorList>
    </citation>
    <scope>NUCLEOTIDE SEQUENCE [LARGE SCALE GENOMIC DNA]</scope>
    <source>
        <strain evidence="1 2">IF5SW-B1</strain>
    </source>
</reference>
<evidence type="ECO:0000313" key="2">
    <source>
        <dbReference type="Proteomes" id="UP000566985"/>
    </source>
</evidence>
<dbReference type="InterPro" id="IPR036928">
    <property type="entry name" value="AS_sf"/>
</dbReference>
<comment type="caution">
    <text evidence="1">The sequence shown here is derived from an EMBL/GenBank/DDBJ whole genome shotgun (WGS) entry which is preliminary data.</text>
</comment>
<dbReference type="Gene3D" id="3.90.1300.10">
    <property type="entry name" value="Amidase signature (AS) domain"/>
    <property type="match status" value="1"/>
</dbReference>
<dbReference type="Proteomes" id="UP000566985">
    <property type="component" value="Unassembled WGS sequence"/>
</dbReference>
<dbReference type="SUPFAM" id="SSF75304">
    <property type="entry name" value="Amidase signature (AS) enzymes"/>
    <property type="match status" value="1"/>
</dbReference>
<feature type="non-terminal residue" evidence="1">
    <location>
        <position position="1"/>
    </location>
</feature>
<evidence type="ECO:0000313" key="1">
    <source>
        <dbReference type="EMBL" id="NUY99466.1"/>
    </source>
</evidence>
<dbReference type="EMBL" id="JABWPM010000065">
    <property type="protein sequence ID" value="NUY99466.1"/>
    <property type="molecule type" value="Genomic_DNA"/>
</dbReference>
<dbReference type="AlphaFoldDB" id="A0A7Y6TUJ9"/>
<name>A0A7Y6TUJ9_9GAMM</name>
<organism evidence="1 2">
    <name type="scientific">Pantoea brenneri</name>
    <dbReference type="NCBI Taxonomy" id="472694"/>
    <lineage>
        <taxon>Bacteria</taxon>
        <taxon>Pseudomonadati</taxon>
        <taxon>Pseudomonadota</taxon>
        <taxon>Gammaproteobacteria</taxon>
        <taxon>Enterobacterales</taxon>
        <taxon>Erwiniaceae</taxon>
        <taxon>Pantoea</taxon>
    </lineage>
</organism>
<protein>
    <recommendedName>
        <fullName evidence="3">Amidase</fullName>
    </recommendedName>
</protein>
<proteinExistence type="predicted"/>
<gene>
    <name evidence="1" type="ORF">HU668_23920</name>
</gene>
<evidence type="ECO:0008006" key="3">
    <source>
        <dbReference type="Google" id="ProtNLM"/>
    </source>
</evidence>
<accession>A0A7Y6TUJ9</accession>